<protein>
    <submittedName>
        <fullName evidence="3">Uncharacterized protein</fullName>
    </submittedName>
</protein>
<feature type="transmembrane region" description="Helical" evidence="2">
    <location>
        <begin position="313"/>
        <end position="332"/>
    </location>
</feature>
<dbReference type="InterPro" id="IPR058278">
    <property type="entry name" value="DUF7972"/>
</dbReference>
<dbReference type="PATRIC" id="fig|1227487.5.peg.1214"/>
<feature type="transmembrane region" description="Helical" evidence="2">
    <location>
        <begin position="127"/>
        <end position="150"/>
    </location>
</feature>
<proteinExistence type="predicted"/>
<keyword evidence="2" id="KW-0472">Membrane</keyword>
<reference evidence="3 4" key="1">
    <citation type="journal article" date="2014" name="PLoS Genet.">
        <title>Phylogenetically driven sequencing of extremely halophilic archaea reveals strategies for static and dynamic osmo-response.</title>
        <authorList>
            <person name="Becker E.A."/>
            <person name="Seitzer P.M."/>
            <person name="Tritt A."/>
            <person name="Larsen D."/>
            <person name="Krusor M."/>
            <person name="Yao A.I."/>
            <person name="Wu D."/>
            <person name="Madern D."/>
            <person name="Eisen J.A."/>
            <person name="Darling A.E."/>
            <person name="Facciotti M.T."/>
        </authorList>
    </citation>
    <scope>NUCLEOTIDE SEQUENCE [LARGE SCALE GENOMIC DNA]</scope>
    <source>
        <strain evidence="3 4">JCM 14848</strain>
    </source>
</reference>
<evidence type="ECO:0000256" key="2">
    <source>
        <dbReference type="SAM" id="Phobius"/>
    </source>
</evidence>
<feature type="compositionally biased region" description="Basic and acidic residues" evidence="1">
    <location>
        <begin position="52"/>
        <end position="70"/>
    </location>
</feature>
<keyword evidence="2" id="KW-1133">Transmembrane helix</keyword>
<keyword evidence="4" id="KW-1185">Reference proteome</keyword>
<evidence type="ECO:0000313" key="3">
    <source>
        <dbReference type="EMBL" id="ELZ32792.1"/>
    </source>
</evidence>
<feature type="transmembrane region" description="Helical" evidence="2">
    <location>
        <begin position="88"/>
        <end position="107"/>
    </location>
</feature>
<dbReference type="EMBL" id="AOIV01000010">
    <property type="protein sequence ID" value="ELZ32792.1"/>
    <property type="molecule type" value="Genomic_DNA"/>
</dbReference>
<evidence type="ECO:0000256" key="1">
    <source>
        <dbReference type="SAM" id="MobiDB-lite"/>
    </source>
</evidence>
<gene>
    <name evidence="3" type="ORF">C474_05950</name>
</gene>
<dbReference type="RefSeq" id="WP_008384888.1">
    <property type="nucleotide sequence ID" value="NZ_AOIV01000010.1"/>
</dbReference>
<accession>M0DDG5</accession>
<name>M0DDG5_HALPD</name>
<dbReference type="Proteomes" id="UP000011513">
    <property type="component" value="Unassembled WGS sequence"/>
</dbReference>
<evidence type="ECO:0000313" key="4">
    <source>
        <dbReference type="Proteomes" id="UP000011513"/>
    </source>
</evidence>
<feature type="transmembrane region" description="Helical" evidence="2">
    <location>
        <begin position="352"/>
        <end position="371"/>
    </location>
</feature>
<dbReference type="Pfam" id="PF25927">
    <property type="entry name" value="DUF7972"/>
    <property type="match status" value="1"/>
</dbReference>
<dbReference type="eggNOG" id="arCOG08131">
    <property type="taxonomic scope" value="Archaea"/>
</dbReference>
<feature type="region of interest" description="Disordered" evidence="1">
    <location>
        <begin position="1"/>
        <end position="70"/>
    </location>
</feature>
<organism evidence="3 4">
    <name type="scientific">Halogeometricum pallidum JCM 14848</name>
    <dbReference type="NCBI Taxonomy" id="1227487"/>
    <lineage>
        <taxon>Archaea</taxon>
        <taxon>Methanobacteriati</taxon>
        <taxon>Methanobacteriota</taxon>
        <taxon>Stenosarchaea group</taxon>
        <taxon>Halobacteria</taxon>
        <taxon>Halobacteriales</taxon>
        <taxon>Haloferacaceae</taxon>
        <taxon>Halogeometricum</taxon>
    </lineage>
</organism>
<keyword evidence="2" id="KW-0812">Transmembrane</keyword>
<dbReference type="InParanoid" id="M0DDG5"/>
<comment type="caution">
    <text evidence="3">The sequence shown here is derived from an EMBL/GenBank/DDBJ whole genome shotgun (WGS) entry which is preliminary data.</text>
</comment>
<sequence length="400" mass="43390">MPDDEAAAETGDNERGGPAGERSPATTGDAGTAAVRADGGNPSSEDNAGGDSRSDEGDRRDEEPSDTMRERAGENRIKLWLLLDANRWFIAVLPLSVVFVTVILFGVLDPTPLVTAVEAADPIETLFQAFVTATITGVTLVVSINSLVLSQELGPLGDQRERMEGAMAFRSDVEDDLEVPAAPPEPSAFLRALVEAAQNRAEDLREAAGENGDTEAEVSAYVEGLVAHASAVSEELEDEQFGTFDVLFAALDFNYSWKIYEARRLKHEFYDSLTEDARTALDDVVNTLTYFGPAREHFKTLYFQWELINLSRAMLYASIPSLAISASAILFLDNPDSVVGMTFGVHNLTYVVAFAAAVSLLPFAVLLSIMLRVATVAKRTLSIGPFILRSASRSEDLDWE</sequence>
<dbReference type="AlphaFoldDB" id="M0DDG5"/>